<dbReference type="CDD" id="cd00229">
    <property type="entry name" value="SGNH_hydrolase"/>
    <property type="match status" value="1"/>
</dbReference>
<keyword evidence="2" id="KW-0378">Hydrolase</keyword>
<dbReference type="Pfam" id="PF13472">
    <property type="entry name" value="Lipase_GDSL_2"/>
    <property type="match status" value="1"/>
</dbReference>
<reference evidence="2 3" key="1">
    <citation type="submission" date="2016-11" db="EMBL/GenBank/DDBJ databases">
        <authorList>
            <person name="Jaros S."/>
            <person name="Januszkiewicz K."/>
            <person name="Wedrychowicz H."/>
        </authorList>
    </citation>
    <scope>NUCLEOTIDE SEQUENCE [LARGE SCALE GENOMIC DNA]</scope>
    <source>
        <strain evidence="2 3">DSM 6792</strain>
    </source>
</reference>
<feature type="domain" description="SGNH hydrolase-type esterase" evidence="1">
    <location>
        <begin position="41"/>
        <end position="215"/>
    </location>
</feature>
<dbReference type="SUPFAM" id="SSF52266">
    <property type="entry name" value="SGNH hydrolase"/>
    <property type="match status" value="1"/>
</dbReference>
<name>A0A1M5GX64_FLAJO</name>
<proteinExistence type="predicted"/>
<dbReference type="Gene3D" id="3.40.50.1110">
    <property type="entry name" value="SGNH hydrolase"/>
    <property type="match status" value="1"/>
</dbReference>
<dbReference type="GO" id="GO:0016788">
    <property type="term" value="F:hydrolase activity, acting on ester bonds"/>
    <property type="evidence" value="ECO:0007669"/>
    <property type="project" value="UniProtKB-ARBA"/>
</dbReference>
<dbReference type="AlphaFoldDB" id="A0A1M5GX64"/>
<gene>
    <name evidence="2" type="ORF">SAMN05444388_101595</name>
</gene>
<dbReference type="InterPro" id="IPR013830">
    <property type="entry name" value="SGNH_hydro"/>
</dbReference>
<dbReference type="EMBL" id="FQWH01000001">
    <property type="protein sequence ID" value="SHG08042.1"/>
    <property type="molecule type" value="Genomic_DNA"/>
</dbReference>
<organism evidence="2 3">
    <name type="scientific">Flavobacterium johnsoniae</name>
    <name type="common">Cytophaga johnsonae</name>
    <dbReference type="NCBI Taxonomy" id="986"/>
    <lineage>
        <taxon>Bacteria</taxon>
        <taxon>Pseudomonadati</taxon>
        <taxon>Bacteroidota</taxon>
        <taxon>Flavobacteriia</taxon>
        <taxon>Flavobacteriales</taxon>
        <taxon>Flavobacteriaceae</taxon>
        <taxon>Flavobacterium</taxon>
    </lineage>
</organism>
<evidence type="ECO:0000259" key="1">
    <source>
        <dbReference type="Pfam" id="PF13472"/>
    </source>
</evidence>
<sequence>MFLKNSFLLILCCFSIVSFQSCDSNKKSEYKGDEKNLVIILGSSSAFGIGPVSISKSWAVLLSNEKTAAIKNLSYPGYSTYEFLPSNESNFRNITPDKNRNIDAAIKLSPKIIIFSITTNDIARGYSIDEYLNNMKVLTNICVENNIEYIVTSTHPRNPLPLEKRRALYDLNRKLEEVYTDRYVEVYNLLGDLDTYKWKKNLSAADSIHGNDAAHLIIYNEVLSGYEKARARLLYEE</sequence>
<protein>
    <submittedName>
        <fullName evidence="2">GDSL-like Lipase/Acylhydrolase family protein</fullName>
    </submittedName>
</protein>
<dbReference type="RefSeq" id="WP_073408096.1">
    <property type="nucleotide sequence ID" value="NZ_FQWH01000001.1"/>
</dbReference>
<dbReference type="Proteomes" id="UP000184112">
    <property type="component" value="Unassembled WGS sequence"/>
</dbReference>
<accession>A0A1M5GX64</accession>
<evidence type="ECO:0000313" key="3">
    <source>
        <dbReference type="Proteomes" id="UP000184112"/>
    </source>
</evidence>
<dbReference type="PROSITE" id="PS51257">
    <property type="entry name" value="PROKAR_LIPOPROTEIN"/>
    <property type="match status" value="1"/>
</dbReference>
<evidence type="ECO:0000313" key="2">
    <source>
        <dbReference type="EMBL" id="SHG08042.1"/>
    </source>
</evidence>
<dbReference type="InterPro" id="IPR036514">
    <property type="entry name" value="SGNH_hydro_sf"/>
</dbReference>